<dbReference type="OrthoDB" id="687730at2759"/>
<feature type="non-terminal residue" evidence="2">
    <location>
        <position position="1"/>
    </location>
</feature>
<accession>A0A7L1S5D3</accession>
<dbReference type="InterPro" id="IPR008984">
    <property type="entry name" value="SMAD_FHA_dom_sf"/>
</dbReference>
<dbReference type="AlphaFoldDB" id="A0A7L1S5D3"/>
<dbReference type="Proteomes" id="UP000572057">
    <property type="component" value="Unassembled WGS sequence"/>
</dbReference>
<dbReference type="EMBL" id="VXBM01001639">
    <property type="protein sequence ID" value="NXO44572.1"/>
    <property type="molecule type" value="Genomic_DNA"/>
</dbReference>
<name>A0A7L1S5D3_9PASS</name>
<gene>
    <name evidence="2" type="primary">Fhad1_0</name>
    <name evidence="2" type="ORF">LOCOCH_R15171</name>
</gene>
<feature type="non-terminal residue" evidence="2">
    <location>
        <position position="101"/>
    </location>
</feature>
<dbReference type="Pfam" id="PF00498">
    <property type="entry name" value="FHA"/>
    <property type="match status" value="1"/>
</dbReference>
<sequence length="101" mass="10507">PRAFPGRSGRFQLKSNTRTVGSRKGANIVLQSAGVADRHAALEFSASDNSSILRDFNSSPRHLCQVRVRPGDVLSFGTAGASLELVLDGAAQVGVGMPGEG</sequence>
<protein>
    <submittedName>
        <fullName evidence="2">FHAD1 protein</fullName>
    </submittedName>
</protein>
<dbReference type="InterPro" id="IPR000253">
    <property type="entry name" value="FHA_dom"/>
</dbReference>
<reference evidence="3" key="1">
    <citation type="submission" date="2019-09" db="EMBL/GenBank/DDBJ databases">
        <title>Bird 10,000 Genomes (B10K) Project - Family phase.</title>
        <authorList>
            <person name="Zhang G."/>
        </authorList>
    </citation>
    <scope>NUCLEOTIDE SEQUENCE [LARGE SCALE GENOMIC DNA]</scope>
</reference>
<dbReference type="Gene3D" id="2.60.200.20">
    <property type="match status" value="1"/>
</dbReference>
<evidence type="ECO:0000259" key="1">
    <source>
        <dbReference type="Pfam" id="PF00498"/>
    </source>
</evidence>
<evidence type="ECO:0000313" key="2">
    <source>
        <dbReference type="EMBL" id="NXO44572.1"/>
    </source>
</evidence>
<evidence type="ECO:0000313" key="3">
    <source>
        <dbReference type="Proteomes" id="UP000572057"/>
    </source>
</evidence>
<dbReference type="SUPFAM" id="SSF49879">
    <property type="entry name" value="SMAD/FHA domain"/>
    <property type="match status" value="1"/>
</dbReference>
<feature type="domain" description="FHA" evidence="1">
    <location>
        <begin position="19"/>
        <end position="76"/>
    </location>
</feature>
<organism evidence="2 3">
    <name type="scientific">Helopsaltes ochotensis</name>
    <name type="common">Middendorff's grasshopper-warbler</name>
    <dbReference type="NCBI Taxonomy" id="3150915"/>
    <lineage>
        <taxon>Eukaryota</taxon>
        <taxon>Metazoa</taxon>
        <taxon>Chordata</taxon>
        <taxon>Craniata</taxon>
        <taxon>Vertebrata</taxon>
        <taxon>Euteleostomi</taxon>
        <taxon>Archelosauria</taxon>
        <taxon>Archosauria</taxon>
        <taxon>Dinosauria</taxon>
        <taxon>Saurischia</taxon>
        <taxon>Theropoda</taxon>
        <taxon>Coelurosauria</taxon>
        <taxon>Aves</taxon>
        <taxon>Neognathae</taxon>
        <taxon>Neoaves</taxon>
        <taxon>Telluraves</taxon>
        <taxon>Australaves</taxon>
        <taxon>Passeriformes</taxon>
        <taxon>Sylvioidea</taxon>
        <taxon>Locustellidae</taxon>
        <taxon>Helopsaltes</taxon>
    </lineage>
</organism>
<comment type="caution">
    <text evidence="2">The sequence shown here is derived from an EMBL/GenBank/DDBJ whole genome shotgun (WGS) entry which is preliminary data.</text>
</comment>
<proteinExistence type="predicted"/>
<keyword evidence="3" id="KW-1185">Reference proteome</keyword>